<protein>
    <recommendedName>
        <fullName evidence="4">ABC transporter permease</fullName>
    </recommendedName>
</protein>
<accession>A0A917ZXY0</accession>
<name>A0A917ZXY0_9ACTN</name>
<keyword evidence="1" id="KW-0472">Membrane</keyword>
<feature type="transmembrane region" description="Helical" evidence="1">
    <location>
        <begin position="65"/>
        <end position="86"/>
    </location>
</feature>
<reference evidence="2" key="2">
    <citation type="submission" date="2020-09" db="EMBL/GenBank/DDBJ databases">
        <authorList>
            <person name="Sun Q."/>
            <person name="Zhou Y."/>
        </authorList>
    </citation>
    <scope>NUCLEOTIDE SEQUENCE</scope>
    <source>
        <strain evidence="2">CGMCC 4.7430</strain>
    </source>
</reference>
<dbReference type="EMBL" id="BMNK01000001">
    <property type="protein sequence ID" value="GGP00645.1"/>
    <property type="molecule type" value="Genomic_DNA"/>
</dbReference>
<evidence type="ECO:0008006" key="4">
    <source>
        <dbReference type="Google" id="ProtNLM"/>
    </source>
</evidence>
<evidence type="ECO:0000313" key="2">
    <source>
        <dbReference type="EMBL" id="GGP00645.1"/>
    </source>
</evidence>
<comment type="caution">
    <text evidence="2">The sequence shown here is derived from an EMBL/GenBank/DDBJ whole genome shotgun (WGS) entry which is preliminary data.</text>
</comment>
<feature type="transmembrane region" description="Helical" evidence="1">
    <location>
        <begin position="147"/>
        <end position="173"/>
    </location>
</feature>
<dbReference type="PANTHER" id="PTHR37305:SF1">
    <property type="entry name" value="MEMBRANE PROTEIN"/>
    <property type="match status" value="1"/>
</dbReference>
<gene>
    <name evidence="2" type="ORF">GCM10012278_01760</name>
</gene>
<evidence type="ECO:0000313" key="3">
    <source>
        <dbReference type="Proteomes" id="UP000660745"/>
    </source>
</evidence>
<feature type="transmembrane region" description="Helical" evidence="1">
    <location>
        <begin position="185"/>
        <end position="204"/>
    </location>
</feature>
<feature type="transmembrane region" description="Helical" evidence="1">
    <location>
        <begin position="224"/>
        <end position="247"/>
    </location>
</feature>
<evidence type="ECO:0000256" key="1">
    <source>
        <dbReference type="SAM" id="Phobius"/>
    </source>
</evidence>
<sequence>MSGILQAEWTKFRSVRSTLVLAVAVIVMSGAFGWLFGNAGAMAYLDATPQEQLDFVPLHIGSRGILLVQLLIAAMGALAATTEYNFGTMRASVAAVGRRERLPVAKALLVVLVALPVGLLAAPTMFLTSQMALMAGGAPRTWFGDPAVTRFLILAPVVLALLALFGLTLGFLLRSTAAAVNVSTVFLLLPVMSDVAPALVSDFITTYWPNVAGFQAAAVTESSWLGLWGGLGLLLAFVAAMATAAFVRFRTRDV</sequence>
<feature type="transmembrane region" description="Helical" evidence="1">
    <location>
        <begin position="20"/>
        <end position="45"/>
    </location>
</feature>
<organism evidence="2 3">
    <name type="scientific">Nonomuraea glycinis</name>
    <dbReference type="NCBI Taxonomy" id="2047744"/>
    <lineage>
        <taxon>Bacteria</taxon>
        <taxon>Bacillati</taxon>
        <taxon>Actinomycetota</taxon>
        <taxon>Actinomycetes</taxon>
        <taxon>Streptosporangiales</taxon>
        <taxon>Streptosporangiaceae</taxon>
        <taxon>Nonomuraea</taxon>
    </lineage>
</organism>
<feature type="transmembrane region" description="Helical" evidence="1">
    <location>
        <begin position="107"/>
        <end position="127"/>
    </location>
</feature>
<dbReference type="RefSeq" id="WP_189136513.1">
    <property type="nucleotide sequence ID" value="NZ_BMNK01000001.1"/>
</dbReference>
<dbReference type="AlphaFoldDB" id="A0A917ZXY0"/>
<reference evidence="2" key="1">
    <citation type="journal article" date="2014" name="Int. J. Syst. Evol. Microbiol.">
        <title>Complete genome sequence of Corynebacterium casei LMG S-19264T (=DSM 44701T), isolated from a smear-ripened cheese.</title>
        <authorList>
            <consortium name="US DOE Joint Genome Institute (JGI-PGF)"/>
            <person name="Walter F."/>
            <person name="Albersmeier A."/>
            <person name="Kalinowski J."/>
            <person name="Ruckert C."/>
        </authorList>
    </citation>
    <scope>NUCLEOTIDE SEQUENCE</scope>
    <source>
        <strain evidence="2">CGMCC 4.7430</strain>
    </source>
</reference>
<dbReference type="PANTHER" id="PTHR37305">
    <property type="entry name" value="INTEGRAL MEMBRANE PROTEIN-RELATED"/>
    <property type="match status" value="1"/>
</dbReference>
<keyword evidence="1" id="KW-0812">Transmembrane</keyword>
<proteinExistence type="predicted"/>
<keyword evidence="3" id="KW-1185">Reference proteome</keyword>
<keyword evidence="1" id="KW-1133">Transmembrane helix</keyword>
<dbReference type="Proteomes" id="UP000660745">
    <property type="component" value="Unassembled WGS sequence"/>
</dbReference>